<keyword evidence="6" id="KW-1185">Reference proteome</keyword>
<dbReference type="InterPro" id="IPR047264">
    <property type="entry name" value="Cupin_HpaA-like_N"/>
</dbReference>
<keyword evidence="2" id="KW-0238">DNA-binding</keyword>
<proteinExistence type="predicted"/>
<feature type="domain" description="HTH araC/xylS-type" evidence="4">
    <location>
        <begin position="205"/>
        <end position="302"/>
    </location>
</feature>
<evidence type="ECO:0000256" key="3">
    <source>
        <dbReference type="ARBA" id="ARBA00023163"/>
    </source>
</evidence>
<name>A0ABR7R8J4_9PROT</name>
<dbReference type="Pfam" id="PF02311">
    <property type="entry name" value="AraC_binding"/>
    <property type="match status" value="1"/>
</dbReference>
<dbReference type="Gene3D" id="2.60.120.10">
    <property type="entry name" value="Jelly Rolls"/>
    <property type="match status" value="1"/>
</dbReference>
<dbReference type="SUPFAM" id="SSF51215">
    <property type="entry name" value="Regulatory protein AraC"/>
    <property type="match status" value="1"/>
</dbReference>
<dbReference type="RefSeq" id="WP_187779237.1">
    <property type="nucleotide sequence ID" value="NZ_JACTUZ010000063.1"/>
</dbReference>
<dbReference type="PROSITE" id="PS01124">
    <property type="entry name" value="HTH_ARAC_FAMILY_2"/>
    <property type="match status" value="1"/>
</dbReference>
<evidence type="ECO:0000313" key="5">
    <source>
        <dbReference type="EMBL" id="MBC9178129.1"/>
    </source>
</evidence>
<dbReference type="PANTHER" id="PTHR43280:SF32">
    <property type="entry name" value="TRANSCRIPTIONAL REGULATORY PROTEIN"/>
    <property type="match status" value="1"/>
</dbReference>
<dbReference type="CDD" id="cd06999">
    <property type="entry name" value="cupin_HpaA-like_N"/>
    <property type="match status" value="1"/>
</dbReference>
<evidence type="ECO:0000259" key="4">
    <source>
        <dbReference type="PROSITE" id="PS01124"/>
    </source>
</evidence>
<dbReference type="SMART" id="SM00342">
    <property type="entry name" value="HTH_ARAC"/>
    <property type="match status" value="1"/>
</dbReference>
<organism evidence="5 6">
    <name type="scientific">Pseudoroseomonas ludipueritiae</name>
    <dbReference type="NCBI Taxonomy" id="198093"/>
    <lineage>
        <taxon>Bacteria</taxon>
        <taxon>Pseudomonadati</taxon>
        <taxon>Pseudomonadota</taxon>
        <taxon>Alphaproteobacteria</taxon>
        <taxon>Acetobacterales</taxon>
        <taxon>Acetobacteraceae</taxon>
        <taxon>Pseudoroseomonas</taxon>
    </lineage>
</organism>
<gene>
    <name evidence="5" type="ORF">IBL25_14380</name>
</gene>
<dbReference type="Proteomes" id="UP000603940">
    <property type="component" value="Unassembled WGS sequence"/>
</dbReference>
<accession>A0ABR7R8J4</accession>
<dbReference type="SUPFAM" id="SSF46689">
    <property type="entry name" value="Homeodomain-like"/>
    <property type="match status" value="1"/>
</dbReference>
<comment type="caution">
    <text evidence="5">The sequence shown here is derived from an EMBL/GenBank/DDBJ whole genome shotgun (WGS) entry which is preliminary data.</text>
</comment>
<keyword evidence="1" id="KW-0805">Transcription regulation</keyword>
<dbReference type="EMBL" id="JACTUZ010000063">
    <property type="protein sequence ID" value="MBC9178129.1"/>
    <property type="molecule type" value="Genomic_DNA"/>
</dbReference>
<dbReference type="Pfam" id="PF12833">
    <property type="entry name" value="HTH_18"/>
    <property type="match status" value="1"/>
</dbReference>
<dbReference type="PANTHER" id="PTHR43280">
    <property type="entry name" value="ARAC-FAMILY TRANSCRIPTIONAL REGULATOR"/>
    <property type="match status" value="1"/>
</dbReference>
<dbReference type="Gene3D" id="1.10.10.60">
    <property type="entry name" value="Homeodomain-like"/>
    <property type="match status" value="1"/>
</dbReference>
<dbReference type="InterPro" id="IPR014710">
    <property type="entry name" value="RmlC-like_jellyroll"/>
</dbReference>
<dbReference type="InterPro" id="IPR009057">
    <property type="entry name" value="Homeodomain-like_sf"/>
</dbReference>
<sequence length="319" mass="35698">MSARQPRRTARIPLFPAGGAIPAYDLYGEPQARASLDPVHLEALYTRSQRHDWSIRPHRHRNLHQVFWIQQGGGTVQGERRRFTFTAPFLLLLPAGEVHGFRYDQPSSGYVLTLTDAFLATCRGLMPEPWQPRESIALTLRRPDPLRRALDAAFAQLERDFRWSGPGRGAAVAGHVLVILSLLQRAAAAEASARQPRSPQAELVARFRRHLEDHFIEHAGLAEHCLKLGVTPSTLSRACRAVTGHSPLELVHERLMLEARRMLSYSSLSISQVAYALGFEPTYFSRFFTRREGISPLAFQRAARGEDAEINSADAPARG</sequence>
<evidence type="ECO:0000313" key="6">
    <source>
        <dbReference type="Proteomes" id="UP000603940"/>
    </source>
</evidence>
<protein>
    <submittedName>
        <fullName evidence="5">Helix-turn-helix domain-containing protein</fullName>
    </submittedName>
</protein>
<evidence type="ECO:0000256" key="2">
    <source>
        <dbReference type="ARBA" id="ARBA00023125"/>
    </source>
</evidence>
<reference evidence="5 6" key="1">
    <citation type="journal article" date="2009" name="Int. J. Syst. Evol. Microbiol.">
        <title>Transfer of Teichococcus ludipueritiae and Muricoccus roseus to the genus Roseomonas, as Roseomonas ludipueritiae comb. nov. and Roseomonas rosea comb. nov., respectively, and emended description of the genus Roseomonas.</title>
        <authorList>
            <person name="Sanchez-Porro C."/>
            <person name="Gallego V."/>
            <person name="Busse H.J."/>
            <person name="Kampfer P."/>
            <person name="Ventosa A."/>
        </authorList>
    </citation>
    <scope>NUCLEOTIDE SEQUENCE [LARGE SCALE GENOMIC DNA]</scope>
    <source>
        <strain evidence="5 6">DSM 14915</strain>
    </source>
</reference>
<evidence type="ECO:0000256" key="1">
    <source>
        <dbReference type="ARBA" id="ARBA00023015"/>
    </source>
</evidence>
<dbReference type="InterPro" id="IPR018060">
    <property type="entry name" value="HTH_AraC"/>
</dbReference>
<dbReference type="InterPro" id="IPR003313">
    <property type="entry name" value="AraC-bd"/>
</dbReference>
<dbReference type="InterPro" id="IPR037923">
    <property type="entry name" value="HTH-like"/>
</dbReference>
<keyword evidence="3" id="KW-0804">Transcription</keyword>